<evidence type="ECO:0000313" key="2">
    <source>
        <dbReference type="Proteomes" id="UP000805193"/>
    </source>
</evidence>
<name>A0AC60PII7_IXOPE</name>
<protein>
    <submittedName>
        <fullName evidence="1">Uncharacterized protein</fullName>
    </submittedName>
</protein>
<gene>
    <name evidence="1" type="ORF">HPB47_004014</name>
</gene>
<proteinExistence type="predicted"/>
<accession>A0AC60PII7</accession>
<organism evidence="1 2">
    <name type="scientific">Ixodes persulcatus</name>
    <name type="common">Taiga tick</name>
    <dbReference type="NCBI Taxonomy" id="34615"/>
    <lineage>
        <taxon>Eukaryota</taxon>
        <taxon>Metazoa</taxon>
        <taxon>Ecdysozoa</taxon>
        <taxon>Arthropoda</taxon>
        <taxon>Chelicerata</taxon>
        <taxon>Arachnida</taxon>
        <taxon>Acari</taxon>
        <taxon>Parasitiformes</taxon>
        <taxon>Ixodida</taxon>
        <taxon>Ixodoidea</taxon>
        <taxon>Ixodidae</taxon>
        <taxon>Ixodinae</taxon>
        <taxon>Ixodes</taxon>
    </lineage>
</organism>
<keyword evidence="2" id="KW-1185">Reference proteome</keyword>
<comment type="caution">
    <text evidence="1">The sequence shown here is derived from an EMBL/GenBank/DDBJ whole genome shotgun (WGS) entry which is preliminary data.</text>
</comment>
<dbReference type="EMBL" id="JABSTQ010010607">
    <property type="protein sequence ID" value="KAG0419571.1"/>
    <property type="molecule type" value="Genomic_DNA"/>
</dbReference>
<reference evidence="1 2" key="1">
    <citation type="journal article" date="2020" name="Cell">
        <title>Large-Scale Comparative Analyses of Tick Genomes Elucidate Their Genetic Diversity and Vector Capacities.</title>
        <authorList>
            <consortium name="Tick Genome and Microbiome Consortium (TIGMIC)"/>
            <person name="Jia N."/>
            <person name="Wang J."/>
            <person name="Shi W."/>
            <person name="Du L."/>
            <person name="Sun Y."/>
            <person name="Zhan W."/>
            <person name="Jiang J.F."/>
            <person name="Wang Q."/>
            <person name="Zhang B."/>
            <person name="Ji P."/>
            <person name="Bell-Sakyi L."/>
            <person name="Cui X.M."/>
            <person name="Yuan T.T."/>
            <person name="Jiang B.G."/>
            <person name="Yang W.F."/>
            <person name="Lam T.T."/>
            <person name="Chang Q.C."/>
            <person name="Ding S.J."/>
            <person name="Wang X.J."/>
            <person name="Zhu J.G."/>
            <person name="Ruan X.D."/>
            <person name="Zhao L."/>
            <person name="Wei J.T."/>
            <person name="Ye R.Z."/>
            <person name="Que T.C."/>
            <person name="Du C.H."/>
            <person name="Zhou Y.H."/>
            <person name="Cheng J.X."/>
            <person name="Dai P.F."/>
            <person name="Guo W.B."/>
            <person name="Han X.H."/>
            <person name="Huang E.J."/>
            <person name="Li L.F."/>
            <person name="Wei W."/>
            <person name="Gao Y.C."/>
            <person name="Liu J.Z."/>
            <person name="Shao H.Z."/>
            <person name="Wang X."/>
            <person name="Wang C.C."/>
            <person name="Yang T.C."/>
            <person name="Huo Q.B."/>
            <person name="Li W."/>
            <person name="Chen H.Y."/>
            <person name="Chen S.E."/>
            <person name="Zhou L.G."/>
            <person name="Ni X.B."/>
            <person name="Tian J.H."/>
            <person name="Sheng Y."/>
            <person name="Liu T."/>
            <person name="Pan Y.S."/>
            <person name="Xia L.Y."/>
            <person name="Li J."/>
            <person name="Zhao F."/>
            <person name="Cao W.C."/>
        </authorList>
    </citation>
    <scope>NUCLEOTIDE SEQUENCE [LARGE SCALE GENOMIC DNA]</scope>
    <source>
        <strain evidence="1">Iper-2018</strain>
    </source>
</reference>
<dbReference type="Proteomes" id="UP000805193">
    <property type="component" value="Unassembled WGS sequence"/>
</dbReference>
<evidence type="ECO:0000313" key="1">
    <source>
        <dbReference type="EMBL" id="KAG0419571.1"/>
    </source>
</evidence>
<sequence>MSKTRITTNDDEAFTEAVEVAPLLDNVAAGEARLPPHHRCSAHALNLVATADASEAERHEIFSRPLRSVLGTCRALWCKQGQSAIAAETIMKYCGKSLLRPVSTRWNSFFDALDCLTALDCDGKDIDGQCRALHVPQFQRPRDVLLMKEYCEVMKPLACAIDVIQKDESMYIGYLLPTITVLQLRLRHLENTGLQFCRPLVHAIFNGIKKRFDHLHGDRELLLASALIPRFKANWVTYLARREALAEQLTDELSRPCYRSTTAIGAPSTQEDDADHSTSDYFSFAMTTASSSISQNEASRFLQDAECTSIASLQRYDAVRQAFVRYNTVLPSSASVERVFSVAADIFTKKRGKMSDATFESQLLLKINKV</sequence>